<proteinExistence type="predicted"/>
<feature type="transmembrane region" description="Helical" evidence="1">
    <location>
        <begin position="65"/>
        <end position="83"/>
    </location>
</feature>
<dbReference type="Proteomes" id="UP000054279">
    <property type="component" value="Unassembled WGS sequence"/>
</dbReference>
<name>A0A0C9VFG0_SPHS4</name>
<keyword evidence="1" id="KW-0812">Transmembrane</keyword>
<dbReference type="EMBL" id="KN837111">
    <property type="protein sequence ID" value="KIJ45739.1"/>
    <property type="molecule type" value="Genomic_DNA"/>
</dbReference>
<organism evidence="2 3">
    <name type="scientific">Sphaerobolus stellatus (strain SS14)</name>
    <dbReference type="NCBI Taxonomy" id="990650"/>
    <lineage>
        <taxon>Eukaryota</taxon>
        <taxon>Fungi</taxon>
        <taxon>Dikarya</taxon>
        <taxon>Basidiomycota</taxon>
        <taxon>Agaricomycotina</taxon>
        <taxon>Agaricomycetes</taxon>
        <taxon>Phallomycetidae</taxon>
        <taxon>Geastrales</taxon>
        <taxon>Sphaerobolaceae</taxon>
        <taxon>Sphaerobolus</taxon>
    </lineage>
</organism>
<keyword evidence="3" id="KW-1185">Reference proteome</keyword>
<dbReference type="OrthoDB" id="2561686at2759"/>
<keyword evidence="1" id="KW-1133">Transmembrane helix</keyword>
<feature type="transmembrane region" description="Helical" evidence="1">
    <location>
        <begin position="12"/>
        <end position="34"/>
    </location>
</feature>
<evidence type="ECO:0000313" key="2">
    <source>
        <dbReference type="EMBL" id="KIJ45739.1"/>
    </source>
</evidence>
<reference evidence="2 3" key="1">
    <citation type="submission" date="2014-06" db="EMBL/GenBank/DDBJ databases">
        <title>Evolutionary Origins and Diversification of the Mycorrhizal Mutualists.</title>
        <authorList>
            <consortium name="DOE Joint Genome Institute"/>
            <consortium name="Mycorrhizal Genomics Consortium"/>
            <person name="Kohler A."/>
            <person name="Kuo A."/>
            <person name="Nagy L.G."/>
            <person name="Floudas D."/>
            <person name="Copeland A."/>
            <person name="Barry K.W."/>
            <person name="Cichocki N."/>
            <person name="Veneault-Fourrey C."/>
            <person name="LaButti K."/>
            <person name="Lindquist E.A."/>
            <person name="Lipzen A."/>
            <person name="Lundell T."/>
            <person name="Morin E."/>
            <person name="Murat C."/>
            <person name="Riley R."/>
            <person name="Ohm R."/>
            <person name="Sun H."/>
            <person name="Tunlid A."/>
            <person name="Henrissat B."/>
            <person name="Grigoriev I.V."/>
            <person name="Hibbett D.S."/>
            <person name="Martin F."/>
        </authorList>
    </citation>
    <scope>NUCLEOTIDE SEQUENCE [LARGE SCALE GENOMIC DNA]</scope>
    <source>
        <strain evidence="2 3">SS14</strain>
    </source>
</reference>
<evidence type="ECO:0000313" key="3">
    <source>
        <dbReference type="Proteomes" id="UP000054279"/>
    </source>
</evidence>
<protein>
    <submittedName>
        <fullName evidence="2">Uncharacterized protein</fullName>
    </submittedName>
</protein>
<dbReference type="AlphaFoldDB" id="A0A0C9VFG0"/>
<keyword evidence="1" id="KW-0472">Membrane</keyword>
<gene>
    <name evidence="2" type="ORF">M422DRAFT_207101</name>
</gene>
<sequence length="99" mass="10369">MPSVVSAINELVNSIISIFTGLIHSVLAIFQAILGLGTNVVKSVVDLAQSMIKAVVDITGDTIGLLWGNLFIIAILGGGYYLYTTKSANRSSGSSKRIA</sequence>
<evidence type="ECO:0000256" key="1">
    <source>
        <dbReference type="SAM" id="Phobius"/>
    </source>
</evidence>
<accession>A0A0C9VFG0</accession>
<dbReference type="HOGENOM" id="CLU_168443_0_0_1"/>